<feature type="compositionally biased region" description="Basic and acidic residues" evidence="2">
    <location>
        <begin position="503"/>
        <end position="527"/>
    </location>
</feature>
<protein>
    <recommendedName>
        <fullName evidence="3">Rho-GAP domain-containing protein</fullName>
    </recommendedName>
</protein>
<dbReference type="GO" id="GO:0007264">
    <property type="term" value="P:small GTPase-mediated signal transduction"/>
    <property type="evidence" value="ECO:0007669"/>
    <property type="project" value="InterPro"/>
</dbReference>
<feature type="region of interest" description="Disordered" evidence="2">
    <location>
        <begin position="413"/>
        <end position="652"/>
    </location>
</feature>
<keyword evidence="1" id="KW-0343">GTPase activation</keyword>
<feature type="compositionally biased region" description="Basic and acidic residues" evidence="2">
    <location>
        <begin position="465"/>
        <end position="475"/>
    </location>
</feature>
<feature type="compositionally biased region" description="Basic and acidic residues" evidence="2">
    <location>
        <begin position="31"/>
        <end position="55"/>
    </location>
</feature>
<feature type="compositionally biased region" description="Basic and acidic residues" evidence="2">
    <location>
        <begin position="534"/>
        <end position="562"/>
    </location>
</feature>
<feature type="compositionally biased region" description="Basic and acidic residues" evidence="2">
    <location>
        <begin position="734"/>
        <end position="751"/>
    </location>
</feature>
<dbReference type="SUPFAM" id="SSF48350">
    <property type="entry name" value="GTPase activation domain, GAP"/>
    <property type="match status" value="1"/>
</dbReference>
<dbReference type="FunFam" id="1.10.555.10:FF:000027">
    <property type="entry name" value="RalA-binding protein 1"/>
    <property type="match status" value="1"/>
</dbReference>
<proteinExistence type="predicted"/>
<evidence type="ECO:0000313" key="5">
    <source>
        <dbReference type="Proteomes" id="UP001374579"/>
    </source>
</evidence>
<feature type="domain" description="Rho-GAP" evidence="3">
    <location>
        <begin position="159"/>
        <end position="343"/>
    </location>
</feature>
<dbReference type="PANTHER" id="PTHR12783">
    <property type="entry name" value="RALA BINDING PROTEIN 1 RALBP1"/>
    <property type="match status" value="1"/>
</dbReference>
<gene>
    <name evidence="4" type="ORF">V1264_005582</name>
</gene>
<keyword evidence="5" id="KW-1185">Reference proteome</keyword>
<dbReference type="InterPro" id="IPR008936">
    <property type="entry name" value="Rho_GTPase_activation_prot"/>
</dbReference>
<dbReference type="Pfam" id="PF00620">
    <property type="entry name" value="RhoGAP"/>
    <property type="match status" value="1"/>
</dbReference>
<dbReference type="PROSITE" id="PS50238">
    <property type="entry name" value="RHOGAP"/>
    <property type="match status" value="1"/>
</dbReference>
<evidence type="ECO:0000259" key="3">
    <source>
        <dbReference type="PROSITE" id="PS50238"/>
    </source>
</evidence>
<name>A0AAN9G5M9_9CAEN</name>
<sequence length="928" mass="104770">MSLESPDNEKNFPGLYKQGSLSEPATEEDGERGGLGKKRDSSRKRDGKKDKKDKGYTMFQEEESEEEIVVPDDIKSPTKAKKTKPGFKFPAKKDIFPRLKEKDEKKDKKEEKEKKKEEKEGKKVKVKDKEKKKSKHGRLDLSKPAPPPAATCENPIFGIPLALSVERNKSHDGIQLPAIVRECIDYVEECGLTCEGIYRISGVKSKVQQLKDCYNKGVPVDLVEHEPNIVASLLKQFLREMPEPVLTTTLMPKFEEASTIKNEKKKVDTFIRLINELPACNRLLLSWMIVHMTHIIELQKENKMSLQNVSIVLSPTMQISHRVLNALFTLAHQIFKDTYLKKYVPPLKPATSRWSLELPDNTGALEEELAKQESLLNQLHARLNAGRADQDDEEQLWEVQRVVTQLKRKIKFAQKTQGTAERRRKDLEVKRSSQLSDTEELHLELRQAPAPPPPATTTTTAVVETHAKEAEKMGSKESLPATDVERAEGKETPPGEKATQVSVKEEKDVKKETRKSREMKAQGDRAETKKKRKSQEVVEKQNSEEQEKQKSQDVKEKRKSEEITSGDVEAQATSEAVASEQPAETPVEPTGKVTPKETKADVTPEPEQKDTSPEEAAKSEPAEEEKESSVVLTKAEGEEGEGEGGEKETSEAVTLKASLKGAGEVVGEVAAAVVVAVVPKKVEPAVVRAEIPVRPVPTIVEEKPRGPVQVHPHLYLSQEPLQPIKAQPLKPRRERAEKTEEWRRHSAKLRELEEELLGGGSTRKEDSEGGTQNADGDKLEVGEEDDYEYDMADDEELQRIVEEEFSLRLEEEELLAIGDELRKKIETEQSEIERLQQEIQELQYLRHDSDLEEMSSASDSSYESEDEEDMNDMLSSLIQENLQLERENAEMCQKIHEERMICLSVKLQIRLLQQKQLESSQSSLLGDA</sequence>
<dbReference type="EMBL" id="JBAMIC010000014">
    <property type="protein sequence ID" value="KAK7096271.1"/>
    <property type="molecule type" value="Genomic_DNA"/>
</dbReference>
<dbReference type="SMART" id="SM00324">
    <property type="entry name" value="RhoGAP"/>
    <property type="match status" value="1"/>
</dbReference>
<dbReference type="PANTHER" id="PTHR12783:SF5">
    <property type="entry name" value="RALA-BINDING PROTEIN 1"/>
    <property type="match status" value="1"/>
</dbReference>
<feature type="region of interest" description="Disordered" evidence="2">
    <location>
        <begin position="1"/>
        <end position="150"/>
    </location>
</feature>
<dbReference type="InterPro" id="IPR049041">
    <property type="entry name" value="RalBP1-like_Ral-bd"/>
</dbReference>
<dbReference type="AlphaFoldDB" id="A0AAN9G5M9"/>
<dbReference type="InterPro" id="IPR039767">
    <property type="entry name" value="RALBP1"/>
</dbReference>
<accession>A0AAN9G5M9</accession>
<evidence type="ECO:0000256" key="2">
    <source>
        <dbReference type="SAM" id="MobiDB-lite"/>
    </source>
</evidence>
<feature type="region of interest" description="Disordered" evidence="2">
    <location>
        <begin position="728"/>
        <end position="782"/>
    </location>
</feature>
<organism evidence="4 5">
    <name type="scientific">Littorina saxatilis</name>
    <dbReference type="NCBI Taxonomy" id="31220"/>
    <lineage>
        <taxon>Eukaryota</taxon>
        <taxon>Metazoa</taxon>
        <taxon>Spiralia</taxon>
        <taxon>Lophotrochozoa</taxon>
        <taxon>Mollusca</taxon>
        <taxon>Gastropoda</taxon>
        <taxon>Caenogastropoda</taxon>
        <taxon>Littorinimorpha</taxon>
        <taxon>Littorinoidea</taxon>
        <taxon>Littorinidae</taxon>
        <taxon>Littorina</taxon>
    </lineage>
</organism>
<reference evidence="4 5" key="1">
    <citation type="submission" date="2024-02" db="EMBL/GenBank/DDBJ databases">
        <title>Chromosome-scale genome assembly of the rough periwinkle Littorina saxatilis.</title>
        <authorList>
            <person name="De Jode A."/>
            <person name="Faria R."/>
            <person name="Formenti G."/>
            <person name="Sims Y."/>
            <person name="Smith T.P."/>
            <person name="Tracey A."/>
            <person name="Wood J.M.D."/>
            <person name="Zagrodzka Z.B."/>
            <person name="Johannesson K."/>
            <person name="Butlin R.K."/>
            <person name="Leder E.H."/>
        </authorList>
    </citation>
    <scope>NUCLEOTIDE SEQUENCE [LARGE SCALE GENOMIC DNA]</scope>
    <source>
        <strain evidence="4">Snail1</strain>
        <tissue evidence="4">Muscle</tissue>
    </source>
</reference>
<feature type="compositionally biased region" description="Basic and acidic residues" evidence="2">
    <location>
        <begin position="420"/>
        <end position="431"/>
    </location>
</feature>
<feature type="region of interest" description="Disordered" evidence="2">
    <location>
        <begin position="846"/>
        <end position="870"/>
    </location>
</feature>
<dbReference type="InterPro" id="IPR000198">
    <property type="entry name" value="RhoGAP_dom"/>
</dbReference>
<feature type="compositionally biased region" description="Basic and acidic residues" evidence="2">
    <location>
        <begin position="483"/>
        <end position="494"/>
    </location>
</feature>
<dbReference type="GO" id="GO:0031267">
    <property type="term" value="F:small GTPase binding"/>
    <property type="evidence" value="ECO:0007669"/>
    <property type="project" value="InterPro"/>
</dbReference>
<evidence type="ECO:0000256" key="1">
    <source>
        <dbReference type="ARBA" id="ARBA00022468"/>
    </source>
</evidence>
<dbReference type="Gene3D" id="1.20.58.90">
    <property type="match status" value="1"/>
</dbReference>
<dbReference type="Proteomes" id="UP001374579">
    <property type="component" value="Unassembled WGS sequence"/>
</dbReference>
<comment type="caution">
    <text evidence="4">The sequence shown here is derived from an EMBL/GenBank/DDBJ whole genome shotgun (WGS) entry which is preliminary data.</text>
</comment>
<dbReference type="Gene3D" id="1.10.555.10">
    <property type="entry name" value="Rho GTPase activation protein"/>
    <property type="match status" value="1"/>
</dbReference>
<feature type="compositionally biased region" description="Basic and acidic residues" evidence="2">
    <location>
        <begin position="594"/>
        <end position="621"/>
    </location>
</feature>
<dbReference type="Pfam" id="PF20924">
    <property type="entry name" value="RLIP76_Ral-bd"/>
    <property type="match status" value="1"/>
</dbReference>
<evidence type="ECO:0000313" key="4">
    <source>
        <dbReference type="EMBL" id="KAK7096271.1"/>
    </source>
</evidence>
<feature type="compositionally biased region" description="Basic and acidic residues" evidence="2">
    <location>
        <begin position="91"/>
        <end position="141"/>
    </location>
</feature>
<dbReference type="GO" id="GO:0005096">
    <property type="term" value="F:GTPase activator activity"/>
    <property type="evidence" value="ECO:0007669"/>
    <property type="project" value="UniProtKB-KW"/>
</dbReference>
<feature type="compositionally biased region" description="Acidic residues" evidence="2">
    <location>
        <begin position="60"/>
        <end position="70"/>
    </location>
</feature>